<sequence>MKLINRTSYMDTLTSLIGVPDIKVITGIRRSGKSKLLEALRDYVEANLSNSNVIHINYNLDEFENLLEYHALLAYVKEHRVSGKQNFLLIDEVQMCDGFERAINSLHASEQYDIFITGSNAFLLSSDLSTLFTGRTFEIEVFPFSFEEYRLYGDEGEVDRDFDEYARTGGMSGSYPYPLQEQRYQYLSNVFKTLIVRDIVQRHNVRNESALLRIADYMMDNVSNITSARNITDILNADGLKITNKTVGTYMGYLCDAFAFYKVRRYDIRGKKYLKSGEKYYLADHAFKYALLGTRDMDWGRVYENMVAIELLRRGYEVYVGVLYKKEIDFVAIKRSEKLYIQVSDDISSDKTFEREISPLLSIGDAYPKMILARTHHEATDRDGVQIVDLARWLCGEA</sequence>
<reference evidence="3 4" key="1">
    <citation type="submission" date="2015-09" db="EMBL/GenBank/DDBJ databases">
        <authorList>
            <consortium name="Pathogen Informatics"/>
        </authorList>
    </citation>
    <scope>NUCLEOTIDE SEQUENCE [LARGE SCALE GENOMIC DNA]</scope>
    <source>
        <strain evidence="3 4">2789STDY5608823</strain>
    </source>
</reference>
<accession>A0A173XTY2</accession>
<evidence type="ECO:0008006" key="5">
    <source>
        <dbReference type="Google" id="ProtNLM"/>
    </source>
</evidence>
<dbReference type="PANTHER" id="PTHR33295">
    <property type="entry name" value="ATPASE"/>
    <property type="match status" value="1"/>
</dbReference>
<dbReference type="InterPro" id="IPR025420">
    <property type="entry name" value="DUF4143"/>
</dbReference>
<name>A0A173XTY2_9ACTN</name>
<dbReference type="Pfam" id="PF13173">
    <property type="entry name" value="AAA_14"/>
    <property type="match status" value="1"/>
</dbReference>
<evidence type="ECO:0000313" key="3">
    <source>
        <dbReference type="EMBL" id="CUN55432.1"/>
    </source>
</evidence>
<dbReference type="Pfam" id="PF13635">
    <property type="entry name" value="DUF4143"/>
    <property type="match status" value="1"/>
</dbReference>
<dbReference type="RefSeq" id="WP_055285369.1">
    <property type="nucleotide sequence ID" value="NZ_CYYP01000002.1"/>
</dbReference>
<dbReference type="SUPFAM" id="SSF52540">
    <property type="entry name" value="P-loop containing nucleoside triphosphate hydrolases"/>
    <property type="match status" value="1"/>
</dbReference>
<proteinExistence type="predicted"/>
<dbReference type="EMBL" id="CYYP01000002">
    <property type="protein sequence ID" value="CUN55432.1"/>
    <property type="molecule type" value="Genomic_DNA"/>
</dbReference>
<organism evidence="3 4">
    <name type="scientific">Collinsella aerofaciens</name>
    <dbReference type="NCBI Taxonomy" id="74426"/>
    <lineage>
        <taxon>Bacteria</taxon>
        <taxon>Bacillati</taxon>
        <taxon>Actinomycetota</taxon>
        <taxon>Coriobacteriia</taxon>
        <taxon>Coriobacteriales</taxon>
        <taxon>Coriobacteriaceae</taxon>
        <taxon>Collinsella</taxon>
    </lineage>
</organism>
<feature type="domain" description="DUF4143" evidence="2">
    <location>
        <begin position="197"/>
        <end position="343"/>
    </location>
</feature>
<dbReference type="InterPro" id="IPR041682">
    <property type="entry name" value="AAA_14"/>
</dbReference>
<dbReference type="AlphaFoldDB" id="A0A173XTY2"/>
<feature type="domain" description="AAA" evidence="1">
    <location>
        <begin position="21"/>
        <end position="149"/>
    </location>
</feature>
<dbReference type="Proteomes" id="UP000095468">
    <property type="component" value="Unassembled WGS sequence"/>
</dbReference>
<evidence type="ECO:0000259" key="2">
    <source>
        <dbReference type="Pfam" id="PF13635"/>
    </source>
</evidence>
<dbReference type="InterPro" id="IPR027417">
    <property type="entry name" value="P-loop_NTPase"/>
</dbReference>
<protein>
    <recommendedName>
        <fullName evidence="5">AAA domain protein</fullName>
    </recommendedName>
</protein>
<evidence type="ECO:0000259" key="1">
    <source>
        <dbReference type="Pfam" id="PF13173"/>
    </source>
</evidence>
<gene>
    <name evidence="3" type="ORF">ERS852381_00381</name>
</gene>
<dbReference type="PANTHER" id="PTHR33295:SF20">
    <property type="entry name" value="ATPASE"/>
    <property type="match status" value="1"/>
</dbReference>
<evidence type="ECO:0000313" key="4">
    <source>
        <dbReference type="Proteomes" id="UP000095468"/>
    </source>
</evidence>